<gene>
    <name evidence="2" type="ORF">AB0E89_29855</name>
</gene>
<dbReference type="RefSeq" id="WP_361706176.1">
    <property type="nucleotide sequence ID" value="NZ_JBEZVE010000017.1"/>
</dbReference>
<feature type="compositionally biased region" description="Low complexity" evidence="1">
    <location>
        <begin position="174"/>
        <end position="188"/>
    </location>
</feature>
<evidence type="ECO:0000313" key="3">
    <source>
        <dbReference type="Proteomes" id="UP001550739"/>
    </source>
</evidence>
<keyword evidence="3" id="KW-1185">Reference proteome</keyword>
<comment type="caution">
    <text evidence="2">The sequence shown here is derived from an EMBL/GenBank/DDBJ whole genome shotgun (WGS) entry which is preliminary data.</text>
</comment>
<dbReference type="Proteomes" id="UP001550739">
    <property type="component" value="Unassembled WGS sequence"/>
</dbReference>
<name>A0ABV2ZQ55_9ACTN</name>
<feature type="region of interest" description="Disordered" evidence="1">
    <location>
        <begin position="174"/>
        <end position="202"/>
    </location>
</feature>
<sequence length="202" mass="21972">MIIDWELTGHGWARCRLSAADGQDVGLVCGYLTDALADLVAAASGLYGPARRIRFFFDDEPAELRWVLSRGGSEEVDDVDDVEVDDVEVTVYRFPDVAVSLDLPDSAGSVVWRSTQPRPEFAHAVLEAAEAVLARYGEDGYRERWGQHDYPVALVQDLRRLHLRDCACGAAHDQGAADAPEAAATSTALRRSQGRGGTAEPM</sequence>
<protein>
    <submittedName>
        <fullName evidence="2">Uncharacterized protein</fullName>
    </submittedName>
</protein>
<organism evidence="2 3">
    <name type="scientific">Streptomyces sp. 900129855</name>
    <dbReference type="NCBI Taxonomy" id="3155129"/>
    <lineage>
        <taxon>Bacteria</taxon>
        <taxon>Bacillati</taxon>
        <taxon>Actinomycetota</taxon>
        <taxon>Actinomycetes</taxon>
        <taxon>Kitasatosporales</taxon>
        <taxon>Streptomycetaceae</taxon>
        <taxon>Streptomyces</taxon>
    </lineage>
</organism>
<accession>A0ABV2ZQ55</accession>
<dbReference type="EMBL" id="JBEZVE010000017">
    <property type="protein sequence ID" value="MEU3784697.1"/>
    <property type="molecule type" value="Genomic_DNA"/>
</dbReference>
<evidence type="ECO:0000313" key="2">
    <source>
        <dbReference type="EMBL" id="MEU3784697.1"/>
    </source>
</evidence>
<evidence type="ECO:0000256" key="1">
    <source>
        <dbReference type="SAM" id="MobiDB-lite"/>
    </source>
</evidence>
<proteinExistence type="predicted"/>
<reference evidence="2 3" key="1">
    <citation type="submission" date="2024-06" db="EMBL/GenBank/DDBJ databases">
        <title>The Natural Products Discovery Center: Release of the First 8490 Sequenced Strains for Exploring Actinobacteria Biosynthetic Diversity.</title>
        <authorList>
            <person name="Kalkreuter E."/>
            <person name="Kautsar S.A."/>
            <person name="Yang D."/>
            <person name="Bader C.D."/>
            <person name="Teijaro C.N."/>
            <person name="Fluegel L."/>
            <person name="Davis C.M."/>
            <person name="Simpson J.R."/>
            <person name="Lauterbach L."/>
            <person name="Steele A.D."/>
            <person name="Gui C."/>
            <person name="Meng S."/>
            <person name="Li G."/>
            <person name="Viehrig K."/>
            <person name="Ye F."/>
            <person name="Su P."/>
            <person name="Kiefer A.F."/>
            <person name="Nichols A."/>
            <person name="Cepeda A.J."/>
            <person name="Yan W."/>
            <person name="Fan B."/>
            <person name="Jiang Y."/>
            <person name="Adhikari A."/>
            <person name="Zheng C.-J."/>
            <person name="Schuster L."/>
            <person name="Cowan T.M."/>
            <person name="Smanski M.J."/>
            <person name="Chevrette M.G."/>
            <person name="De Carvalho L.P.S."/>
            <person name="Shen B."/>
        </authorList>
    </citation>
    <scope>NUCLEOTIDE SEQUENCE [LARGE SCALE GENOMIC DNA]</scope>
    <source>
        <strain evidence="2 3">NPDC033843</strain>
    </source>
</reference>